<dbReference type="Proteomes" id="UP000053732">
    <property type="component" value="Unassembled WGS sequence"/>
</dbReference>
<feature type="compositionally biased region" description="Polar residues" evidence="1">
    <location>
        <begin position="53"/>
        <end position="63"/>
    </location>
</feature>
<reference evidence="2 3" key="1">
    <citation type="journal article" date="2014" name="Nat. Commun.">
        <title>Multiple recent horizontal transfers of a large genomic region in cheese making fungi.</title>
        <authorList>
            <person name="Cheeseman K."/>
            <person name="Ropars J."/>
            <person name="Renault P."/>
            <person name="Dupont J."/>
            <person name="Gouzy J."/>
            <person name="Branca A."/>
            <person name="Abraham A.L."/>
            <person name="Ceppi M."/>
            <person name="Conseiller E."/>
            <person name="Debuchy R."/>
            <person name="Malagnac F."/>
            <person name="Goarin A."/>
            <person name="Silar P."/>
            <person name="Lacoste S."/>
            <person name="Sallet E."/>
            <person name="Bensimon A."/>
            <person name="Giraud T."/>
            <person name="Brygoo Y."/>
        </authorList>
    </citation>
    <scope>NUCLEOTIDE SEQUENCE [LARGE SCALE GENOMIC DNA]</scope>
    <source>
        <strain evidence="3">FM 013</strain>
    </source>
</reference>
<feature type="region of interest" description="Disordered" evidence="1">
    <location>
        <begin position="32"/>
        <end position="110"/>
    </location>
</feature>
<dbReference type="AlphaFoldDB" id="A0A0G4P5D0"/>
<evidence type="ECO:0000256" key="1">
    <source>
        <dbReference type="SAM" id="MobiDB-lite"/>
    </source>
</evidence>
<gene>
    <name evidence="2" type="ORF">PCAMFM013_S006g000052</name>
</gene>
<protein>
    <submittedName>
        <fullName evidence="2">Str. FM013</fullName>
    </submittedName>
</protein>
<feature type="compositionally biased region" description="Polar residues" evidence="1">
    <location>
        <begin position="32"/>
        <end position="44"/>
    </location>
</feature>
<organism evidence="2 3">
    <name type="scientific">Penicillium camemberti (strain FM 013)</name>
    <dbReference type="NCBI Taxonomy" id="1429867"/>
    <lineage>
        <taxon>Eukaryota</taxon>
        <taxon>Fungi</taxon>
        <taxon>Dikarya</taxon>
        <taxon>Ascomycota</taxon>
        <taxon>Pezizomycotina</taxon>
        <taxon>Eurotiomycetes</taxon>
        <taxon>Eurotiomycetidae</taxon>
        <taxon>Eurotiales</taxon>
        <taxon>Aspergillaceae</taxon>
        <taxon>Penicillium</taxon>
    </lineage>
</organism>
<evidence type="ECO:0000313" key="2">
    <source>
        <dbReference type="EMBL" id="CRL21512.1"/>
    </source>
</evidence>
<name>A0A0G4P5D0_PENC3</name>
<dbReference type="EMBL" id="HG793139">
    <property type="protein sequence ID" value="CRL21512.1"/>
    <property type="molecule type" value="Genomic_DNA"/>
</dbReference>
<sequence>MMSKSLGTLSLLNKTLSSQLHVTYVRSLSTTFRASEAQDSQSPRNPEPEQEESNQVSKNSSNQDNKRHTPPSKAKTVSQADAELRERLEQMSGAGGACGIEYEDGKPNAMKRGVRNNMFRLI</sequence>
<proteinExistence type="predicted"/>
<evidence type="ECO:0000313" key="3">
    <source>
        <dbReference type="Proteomes" id="UP000053732"/>
    </source>
</evidence>
<keyword evidence="3" id="KW-1185">Reference proteome</keyword>
<accession>A0A0G4P5D0</accession>